<accession>A0ABX0LEN0</accession>
<gene>
    <name evidence="1" type="ORF">F0185_02525</name>
</gene>
<dbReference type="EMBL" id="VUYU01000001">
    <property type="protein sequence ID" value="NHZ32465.1"/>
    <property type="molecule type" value="Genomic_DNA"/>
</dbReference>
<comment type="caution">
    <text evidence="1">The sequence shown here is derived from an EMBL/GenBank/DDBJ whole genome shotgun (WGS) entry which is preliminary data.</text>
</comment>
<keyword evidence="2" id="KW-1185">Reference proteome</keyword>
<name>A0ABX0LEN0_9BURK</name>
<dbReference type="RefSeq" id="WP_167221252.1">
    <property type="nucleotide sequence ID" value="NZ_VUYU01000001.1"/>
</dbReference>
<sequence length="183" mass="19847">MNSTAWMPISQVPGINDSNSLNELLVFDVSSAPSLSTGLRSGLTAYAVNIPQVGPPSSLWLRLCDGRTLRVGVEMHDLMDWEEIGTLTFEIVKVADTPAMACLPAAWSNVLQIDKLVHVSDECQAESGFCLTATNGEPLMVLPAADICTLAIQAPLYYNSFNPENGLADYVRSDFPACMQHKQ</sequence>
<dbReference type="Proteomes" id="UP000785613">
    <property type="component" value="Unassembled WGS sequence"/>
</dbReference>
<evidence type="ECO:0000313" key="1">
    <source>
        <dbReference type="EMBL" id="NHZ32465.1"/>
    </source>
</evidence>
<reference evidence="1 2" key="1">
    <citation type="submission" date="2019-09" db="EMBL/GenBank/DDBJ databases">
        <title>Taxonomy of Antarctic Massilia spp.: description of Massilia rubra sp. nov., Massilia aquatica sp. nov., Massilia mucilaginosa sp. nov., Massilia frigida sp. nov. isolated from streams, lakes and regoliths.</title>
        <authorList>
            <person name="Holochova P."/>
            <person name="Sedlacek I."/>
            <person name="Kralova S."/>
            <person name="Maslanova I."/>
            <person name="Busse H.-J."/>
            <person name="Stankova E."/>
            <person name="Vrbovska V."/>
            <person name="Kovarovic V."/>
            <person name="Bartak M."/>
            <person name="Svec P."/>
            <person name="Pantucek R."/>
        </authorList>
    </citation>
    <scope>NUCLEOTIDE SEQUENCE [LARGE SCALE GENOMIC DNA]</scope>
    <source>
        <strain evidence="1 2">CCM 8692</strain>
    </source>
</reference>
<proteinExistence type="predicted"/>
<organism evidence="1 2">
    <name type="scientific">Massilia rubra</name>
    <dbReference type="NCBI Taxonomy" id="2607910"/>
    <lineage>
        <taxon>Bacteria</taxon>
        <taxon>Pseudomonadati</taxon>
        <taxon>Pseudomonadota</taxon>
        <taxon>Betaproteobacteria</taxon>
        <taxon>Burkholderiales</taxon>
        <taxon>Oxalobacteraceae</taxon>
        <taxon>Telluria group</taxon>
        <taxon>Massilia</taxon>
    </lineage>
</organism>
<evidence type="ECO:0000313" key="2">
    <source>
        <dbReference type="Proteomes" id="UP000785613"/>
    </source>
</evidence>
<protein>
    <submittedName>
        <fullName evidence="1">Uncharacterized protein</fullName>
    </submittedName>
</protein>